<feature type="domain" description="Thioredoxin" evidence="1">
    <location>
        <begin position="10"/>
        <end position="179"/>
    </location>
</feature>
<geneLocation type="plasmid" evidence="2 3">
    <name>pEMTOL01</name>
</geneLocation>
<evidence type="ECO:0000313" key="3">
    <source>
        <dbReference type="Proteomes" id="UP000002875"/>
    </source>
</evidence>
<proteinExistence type="predicted"/>
<reference evidence="2 3" key="1">
    <citation type="submission" date="2011-07" db="EMBL/GenBank/DDBJ databases">
        <title>The complete genome of plasmid 1 of Emticicia oligotrophica DSM 17448.</title>
        <authorList>
            <consortium name="US DOE Joint Genome Institute (JGI-PGF)"/>
            <person name="Lucas S."/>
            <person name="Han J."/>
            <person name="Lapidus A."/>
            <person name="Bruce D."/>
            <person name="Goodwin L."/>
            <person name="Pitluck S."/>
            <person name="Peters L."/>
            <person name="Kyrpides N."/>
            <person name="Mavromatis K."/>
            <person name="Ivanova N."/>
            <person name="Ovchinnikova G."/>
            <person name="Teshima H."/>
            <person name="Detter J.C."/>
            <person name="Tapia R."/>
            <person name="Han C."/>
            <person name="Land M."/>
            <person name="Hauser L."/>
            <person name="Markowitz V."/>
            <person name="Cheng J.-F."/>
            <person name="Hugenholtz P."/>
            <person name="Woyke T."/>
            <person name="Wu D."/>
            <person name="Tindall B."/>
            <person name="Pomrenke H."/>
            <person name="Brambilla E."/>
            <person name="Klenk H.-P."/>
            <person name="Eisen J.A."/>
        </authorList>
    </citation>
    <scope>NUCLEOTIDE SEQUENCE [LARGE SCALE GENOMIC DNA]</scope>
    <source>
        <strain evidence="3">DSM 17448 / GPTSA100-15</strain>
        <plasmid evidence="2 3">pEMTOL01</plasmid>
    </source>
</reference>
<keyword evidence="3" id="KW-1185">Reference proteome</keyword>
<keyword evidence="2" id="KW-0614">Plasmid</keyword>
<dbReference type="InterPro" id="IPR013766">
    <property type="entry name" value="Thioredoxin_domain"/>
</dbReference>
<dbReference type="PANTHER" id="PTHR42852">
    <property type="entry name" value="THIOL:DISULFIDE INTERCHANGE PROTEIN DSBE"/>
    <property type="match status" value="1"/>
</dbReference>
<dbReference type="Gene3D" id="3.40.30.10">
    <property type="entry name" value="Glutaredoxin"/>
    <property type="match status" value="1"/>
</dbReference>
<gene>
    <name evidence="2" type="ordered locus">Emtol_0220</name>
</gene>
<dbReference type="PANTHER" id="PTHR42852:SF13">
    <property type="entry name" value="PROTEIN DIPZ"/>
    <property type="match status" value="1"/>
</dbReference>
<name>A0ABM5N7Q9_EMTOG</name>
<dbReference type="Proteomes" id="UP000002875">
    <property type="component" value="Plasmid pEMTOL01"/>
</dbReference>
<dbReference type="SUPFAM" id="SSF52833">
    <property type="entry name" value="Thioredoxin-like"/>
    <property type="match status" value="1"/>
</dbReference>
<dbReference type="Pfam" id="PF00578">
    <property type="entry name" value="AhpC-TSA"/>
    <property type="match status" value="1"/>
</dbReference>
<sequence>MKTLSEVRGLDVDTKIDDFSATDIFDNPYTFSNALKKGKVVLIFIRGQWCPFCNKHLVKIQKGLPKIYEKGASVVVISPEKSEFIKQTIEKTGAEFTILYDKDYAIAKTFDGLFLPNNTQRFIYNTVLGAKLKQSHSDDSEQLPVPATYIINEDFTIKWRHFNPNYINRSGVSEILNHL</sequence>
<organism evidence="2 3">
    <name type="scientific">Emticicia oligotrophica (strain DSM 17448 / CIP 109782 / MTCC 6937 / GPTSA100-15)</name>
    <dbReference type="NCBI Taxonomy" id="929562"/>
    <lineage>
        <taxon>Bacteria</taxon>
        <taxon>Pseudomonadati</taxon>
        <taxon>Bacteroidota</taxon>
        <taxon>Cytophagia</taxon>
        <taxon>Cytophagales</taxon>
        <taxon>Leadbetterellaceae</taxon>
        <taxon>Emticicia</taxon>
    </lineage>
</organism>
<protein>
    <submittedName>
        <fullName evidence="2">Alkyl hydroperoxide reductase/ Thiol specific antioxidant/ Mal allergen</fullName>
    </submittedName>
</protein>
<evidence type="ECO:0000313" key="2">
    <source>
        <dbReference type="EMBL" id="AFK05492.1"/>
    </source>
</evidence>
<dbReference type="InterPro" id="IPR050553">
    <property type="entry name" value="Thioredoxin_ResA/DsbE_sf"/>
</dbReference>
<dbReference type="EMBL" id="CP002962">
    <property type="protein sequence ID" value="AFK05492.1"/>
    <property type="molecule type" value="Genomic_DNA"/>
</dbReference>
<dbReference type="PROSITE" id="PS51352">
    <property type="entry name" value="THIOREDOXIN_2"/>
    <property type="match status" value="1"/>
</dbReference>
<dbReference type="CDD" id="cd02970">
    <property type="entry name" value="PRX_like2"/>
    <property type="match status" value="1"/>
</dbReference>
<accession>A0ABM5N7Q9</accession>
<dbReference type="RefSeq" id="WP_015026238.1">
    <property type="nucleotide sequence ID" value="NC_018742.1"/>
</dbReference>
<dbReference type="InterPro" id="IPR000866">
    <property type="entry name" value="AhpC/TSA"/>
</dbReference>
<dbReference type="InterPro" id="IPR036249">
    <property type="entry name" value="Thioredoxin-like_sf"/>
</dbReference>
<evidence type="ECO:0000259" key="1">
    <source>
        <dbReference type="PROSITE" id="PS51352"/>
    </source>
</evidence>